<dbReference type="PANTHER" id="PTHR19446">
    <property type="entry name" value="REVERSE TRANSCRIPTASES"/>
    <property type="match status" value="1"/>
</dbReference>
<feature type="compositionally biased region" description="Polar residues" evidence="1">
    <location>
        <begin position="313"/>
        <end position="330"/>
    </location>
</feature>
<organism evidence="3 4">
    <name type="scientific">Aphis craccivora</name>
    <name type="common">Cowpea aphid</name>
    <dbReference type="NCBI Taxonomy" id="307492"/>
    <lineage>
        <taxon>Eukaryota</taxon>
        <taxon>Metazoa</taxon>
        <taxon>Ecdysozoa</taxon>
        <taxon>Arthropoda</taxon>
        <taxon>Hexapoda</taxon>
        <taxon>Insecta</taxon>
        <taxon>Pterygota</taxon>
        <taxon>Neoptera</taxon>
        <taxon>Paraneoptera</taxon>
        <taxon>Hemiptera</taxon>
        <taxon>Sternorrhyncha</taxon>
        <taxon>Aphidomorpha</taxon>
        <taxon>Aphidoidea</taxon>
        <taxon>Aphididae</taxon>
        <taxon>Aphidini</taxon>
        <taxon>Aphis</taxon>
        <taxon>Aphis</taxon>
    </lineage>
</organism>
<dbReference type="Pfam" id="PF07530">
    <property type="entry name" value="PRE_C2HC"/>
    <property type="match status" value="1"/>
</dbReference>
<dbReference type="OrthoDB" id="6601260at2759"/>
<accession>A0A6G0WGR3</accession>
<dbReference type="SMART" id="SM00596">
    <property type="entry name" value="PRE_C2HC"/>
    <property type="match status" value="1"/>
</dbReference>
<evidence type="ECO:0000259" key="2">
    <source>
        <dbReference type="PROSITE" id="PS50878"/>
    </source>
</evidence>
<dbReference type="Proteomes" id="UP000478052">
    <property type="component" value="Unassembled WGS sequence"/>
</dbReference>
<evidence type="ECO:0000256" key="1">
    <source>
        <dbReference type="SAM" id="MobiDB-lite"/>
    </source>
</evidence>
<dbReference type="Pfam" id="PF00078">
    <property type="entry name" value="RVT_1"/>
    <property type="match status" value="1"/>
</dbReference>
<feature type="region of interest" description="Disordered" evidence="1">
    <location>
        <begin position="273"/>
        <end position="330"/>
    </location>
</feature>
<dbReference type="InterPro" id="IPR005135">
    <property type="entry name" value="Endo/exonuclease/phosphatase"/>
</dbReference>
<comment type="caution">
    <text evidence="3">The sequence shown here is derived from an EMBL/GenBank/DDBJ whole genome shotgun (WGS) entry which is preliminary data.</text>
</comment>
<feature type="domain" description="Reverse transcriptase" evidence="2">
    <location>
        <begin position="725"/>
        <end position="1044"/>
    </location>
</feature>
<sequence length="1118" mass="126409">MTGPQFTGLQHVKDMSGRNSPIAVFLILTTEQPQTPIDQPQTPTVINPPNPPPIFIESELNFNFNNFIIKINELTKSSRFECKASSKGLRLQTFNSDSYRAVVKYLKDNEVPHHSFQNKEDKPYRIVIKNLHPLTYISYIKSELSALGFQARNINNARHRKSKFPLPIFFIDLEPDSTNSAIFKLTSLCFTQIKVEAPYPKKDIPQCLRCQSYCHTRTYCSHQPGCVHCGDLHDISLCLKNRNDPAKCALCGGPHPANYKGCSVHKDIIKTRKLQPSNPWRKNTSISQEPVTSSNIQKPSQADFPPLPKINEHTNLPQNTPSPTQPASSNINEQLSSFINDFRLLINPLISLLTTLIDKFINNNGQNNADITLITESHLTSNSKFKIFGYDCLQANHPDDSAHAGVALLISSKIPHSPFPPKSNPNICKFPAESLAHYLKSLNNTYIIDADFNAKHEAWGCRSTNTRGRTLFNFITNKRSKIISPVSPTYWPTHTNRHPDVLDFFLSNLPNHIQTIITNLNDPASDHTPVILKIRASIDFRPLIKIRTDWNKFRNTMSTLSSLNISLKNSEDIDNAVSILTKNIQDTIQASTTTYPAQNNHNINTTPEIKELIRLKRLIPPLRYQNNNLAITAQEKSELLASHLANTFKPYNISPDTPHLLRVEEFILSPLPMAFPASLTSPGEVLSVIKKLKKNKSPGHDGINNSTVKNLPPKTIILLTYIFNAIFRLSYFPNSWKSAMIIIIPKPGKPPDTPESYSPISLLPTLGKIFEKILLKRLTAIAIKQNALPDFQFGFRANHATFHQLHRVVDYIASTLETKKYCSGLFLDVAQAFDTVWHDGLLFKLKNIFSAPYYLLIKSYLSDRSFRVKINTTLSSLKTISAGVPQGSDIAPFLYTLFTADIPTSVNTLIGTYADDTAVLSSSHDIHEANIRLQNHLNILAHWFKSWKIKVNDSKSAHVTFALRSRVPPPLTLTWSPDLKHKRKQLNSRLHILRPLLKSKKSTSNRLLLYKSLLLPIWSYGIAIWDSAKPANTRTIQAFQGICLRMTVNAPWYVTNVSLHNELKIATIKQTAAKFYTRLHSKTADHPNYLIAQLHSNHLPDNPTRRLKRNWPRDLLNT</sequence>
<reference evidence="3 4" key="1">
    <citation type="submission" date="2019-08" db="EMBL/GenBank/DDBJ databases">
        <title>Whole genome of Aphis craccivora.</title>
        <authorList>
            <person name="Voronova N.V."/>
            <person name="Shulinski R.S."/>
            <person name="Bandarenka Y.V."/>
            <person name="Zhorov D.G."/>
            <person name="Warner D."/>
        </authorList>
    </citation>
    <scope>NUCLEOTIDE SEQUENCE [LARGE SCALE GENOMIC DNA]</scope>
    <source>
        <strain evidence="3">180601</strain>
        <tissue evidence="3">Whole Body</tissue>
    </source>
</reference>
<dbReference type="InterPro" id="IPR006579">
    <property type="entry name" value="Pre_C2HC_dom"/>
</dbReference>
<dbReference type="AlphaFoldDB" id="A0A6G0WGR3"/>
<name>A0A6G0WGR3_APHCR</name>
<gene>
    <name evidence="3" type="ORF">FWK35_00020805</name>
</gene>
<dbReference type="EMBL" id="VUJU01008749">
    <property type="protein sequence ID" value="KAF0726338.1"/>
    <property type="molecule type" value="Genomic_DNA"/>
</dbReference>
<dbReference type="PROSITE" id="PS50878">
    <property type="entry name" value="RT_POL"/>
    <property type="match status" value="1"/>
</dbReference>
<dbReference type="GO" id="GO:0003824">
    <property type="term" value="F:catalytic activity"/>
    <property type="evidence" value="ECO:0007669"/>
    <property type="project" value="InterPro"/>
</dbReference>
<dbReference type="CDD" id="cd01650">
    <property type="entry name" value="RT_nLTR_like"/>
    <property type="match status" value="1"/>
</dbReference>
<dbReference type="InterPro" id="IPR000477">
    <property type="entry name" value="RT_dom"/>
</dbReference>
<evidence type="ECO:0000313" key="4">
    <source>
        <dbReference type="Proteomes" id="UP000478052"/>
    </source>
</evidence>
<keyword evidence="4" id="KW-1185">Reference proteome</keyword>
<proteinExistence type="predicted"/>
<evidence type="ECO:0000313" key="3">
    <source>
        <dbReference type="EMBL" id="KAF0726338.1"/>
    </source>
</evidence>
<dbReference type="Pfam" id="PF14529">
    <property type="entry name" value="Exo_endo_phos_2"/>
    <property type="match status" value="1"/>
</dbReference>
<dbReference type="Gene3D" id="3.60.10.10">
    <property type="entry name" value="Endonuclease/exonuclease/phosphatase"/>
    <property type="match status" value="1"/>
</dbReference>
<feature type="compositionally biased region" description="Polar residues" evidence="1">
    <location>
        <begin position="274"/>
        <end position="300"/>
    </location>
</feature>
<protein>
    <recommendedName>
        <fullName evidence="2">Reverse transcriptase domain-containing protein</fullName>
    </recommendedName>
</protein>
<dbReference type="SUPFAM" id="SSF56219">
    <property type="entry name" value="DNase I-like"/>
    <property type="match status" value="1"/>
</dbReference>
<dbReference type="InterPro" id="IPR036691">
    <property type="entry name" value="Endo/exonu/phosph_ase_sf"/>
</dbReference>